<organism evidence="1 2">
    <name type="scientific">Grus japonensis</name>
    <name type="common">Japanese crane</name>
    <name type="synonym">Red-crowned crane</name>
    <dbReference type="NCBI Taxonomy" id="30415"/>
    <lineage>
        <taxon>Eukaryota</taxon>
        <taxon>Metazoa</taxon>
        <taxon>Chordata</taxon>
        <taxon>Craniata</taxon>
        <taxon>Vertebrata</taxon>
        <taxon>Euteleostomi</taxon>
        <taxon>Archelosauria</taxon>
        <taxon>Archosauria</taxon>
        <taxon>Dinosauria</taxon>
        <taxon>Saurischia</taxon>
        <taxon>Theropoda</taxon>
        <taxon>Coelurosauria</taxon>
        <taxon>Aves</taxon>
        <taxon>Neognathae</taxon>
        <taxon>Neoaves</taxon>
        <taxon>Gruiformes</taxon>
        <taxon>Gruidae</taxon>
        <taxon>Grus</taxon>
    </lineage>
</organism>
<protein>
    <submittedName>
        <fullName evidence="1">Uncharacterized protein</fullName>
    </submittedName>
</protein>
<comment type="caution">
    <text evidence="1">The sequence shown here is derived from an EMBL/GenBank/DDBJ whole genome shotgun (WGS) entry which is preliminary data.</text>
</comment>
<dbReference type="AlphaFoldDB" id="A0ABC9WKW4"/>
<reference evidence="1 2" key="1">
    <citation type="submission" date="2024-06" db="EMBL/GenBank/DDBJ databases">
        <title>The draft genome of Grus japonensis, version 3.</title>
        <authorList>
            <person name="Nabeshima K."/>
            <person name="Suzuki S."/>
            <person name="Onuma M."/>
        </authorList>
    </citation>
    <scope>NUCLEOTIDE SEQUENCE [LARGE SCALE GENOMIC DNA]</scope>
    <source>
        <strain evidence="1 2">451A</strain>
    </source>
</reference>
<evidence type="ECO:0000313" key="2">
    <source>
        <dbReference type="Proteomes" id="UP001623348"/>
    </source>
</evidence>
<dbReference type="EMBL" id="BAAFJT010000003">
    <property type="protein sequence ID" value="GAB0186108.1"/>
    <property type="molecule type" value="Genomic_DNA"/>
</dbReference>
<name>A0ABC9WKW4_GRUJA</name>
<evidence type="ECO:0000313" key="1">
    <source>
        <dbReference type="EMBL" id="GAB0186108.1"/>
    </source>
</evidence>
<keyword evidence="2" id="KW-1185">Reference proteome</keyword>
<sequence length="76" mass="8776">MELLCQEAVFPILCCSSHPGGSRWKGKSSVTRMEIAEKRTGWNWRDLVNWSYHSLEGKVQIMLNSKNENHKNGRKS</sequence>
<proteinExistence type="predicted"/>
<gene>
    <name evidence="1" type="ORF">GRJ2_001076100</name>
</gene>
<dbReference type="Proteomes" id="UP001623348">
    <property type="component" value="Unassembled WGS sequence"/>
</dbReference>
<accession>A0ABC9WKW4</accession>